<dbReference type="PaxDb" id="55529-EKX53782"/>
<proteinExistence type="predicted"/>
<evidence type="ECO:0000256" key="8">
    <source>
        <dbReference type="ARBA" id="ARBA00023242"/>
    </source>
</evidence>
<organism evidence="13">
    <name type="scientific">Guillardia theta (strain CCMP2712)</name>
    <name type="common">Cryptophyte</name>
    <dbReference type="NCBI Taxonomy" id="905079"/>
    <lineage>
        <taxon>Eukaryota</taxon>
        <taxon>Cryptophyceae</taxon>
        <taxon>Pyrenomonadales</taxon>
        <taxon>Geminigeraceae</taxon>
        <taxon>Guillardia</taxon>
    </lineage>
</organism>
<evidence type="ECO:0000256" key="1">
    <source>
        <dbReference type="ARBA" id="ARBA00004123"/>
    </source>
</evidence>
<dbReference type="KEGG" id="gtt:GUITHDRAFT_100752"/>
<evidence type="ECO:0000259" key="12">
    <source>
        <dbReference type="PROSITE" id="PS50271"/>
    </source>
</evidence>
<dbReference type="InterPro" id="IPR050185">
    <property type="entry name" value="Ub_carboxyl-term_hydrolase"/>
</dbReference>
<keyword evidence="15" id="KW-1185">Reference proteome</keyword>
<keyword evidence="2" id="KW-0507">mRNA processing</keyword>
<reference evidence="14" key="3">
    <citation type="submission" date="2015-06" db="UniProtKB">
        <authorList>
            <consortium name="EnsemblProtists"/>
        </authorList>
    </citation>
    <scope>IDENTIFICATION</scope>
</reference>
<dbReference type="EMBL" id="JH992969">
    <property type="protein sequence ID" value="EKX53782.1"/>
    <property type="molecule type" value="Genomic_DNA"/>
</dbReference>
<dbReference type="GO" id="GO:0005681">
    <property type="term" value="C:spliceosomal complex"/>
    <property type="evidence" value="ECO:0007669"/>
    <property type="project" value="UniProtKB-KW"/>
</dbReference>
<dbReference type="InterPro" id="IPR028889">
    <property type="entry name" value="USP"/>
</dbReference>
<dbReference type="OMA" id="QLRRFKC"/>
<evidence type="ECO:0000256" key="4">
    <source>
        <dbReference type="ARBA" id="ARBA00022728"/>
    </source>
</evidence>
<dbReference type="SUPFAM" id="SSF54001">
    <property type="entry name" value="Cysteine proteinases"/>
    <property type="match status" value="1"/>
</dbReference>
<comment type="subcellular location">
    <subcellularLocation>
        <location evidence="1">Nucleus</location>
    </subcellularLocation>
</comment>
<dbReference type="InterPro" id="IPR033809">
    <property type="entry name" value="USP39"/>
</dbReference>
<dbReference type="GO" id="GO:0016579">
    <property type="term" value="P:protein deubiquitination"/>
    <property type="evidence" value="ECO:0007669"/>
    <property type="project" value="InterPro"/>
</dbReference>
<evidence type="ECO:0000313" key="13">
    <source>
        <dbReference type="EMBL" id="EKX53782.1"/>
    </source>
</evidence>
<evidence type="ECO:0000256" key="7">
    <source>
        <dbReference type="ARBA" id="ARBA00023187"/>
    </source>
</evidence>
<dbReference type="Pfam" id="PF00443">
    <property type="entry name" value="UCH"/>
    <property type="match status" value="1"/>
</dbReference>
<evidence type="ECO:0000256" key="5">
    <source>
        <dbReference type="ARBA" id="ARBA00022771"/>
    </source>
</evidence>
<evidence type="ECO:0000313" key="15">
    <source>
        <dbReference type="Proteomes" id="UP000011087"/>
    </source>
</evidence>
<dbReference type="SUPFAM" id="SSF57850">
    <property type="entry name" value="RING/U-box"/>
    <property type="match status" value="1"/>
</dbReference>
<dbReference type="STRING" id="905079.L1JZL7"/>
<dbReference type="PROSITE" id="PS50235">
    <property type="entry name" value="USP_3"/>
    <property type="match status" value="1"/>
</dbReference>
<dbReference type="GO" id="GO:0004843">
    <property type="term" value="F:cysteine-type deubiquitinase activity"/>
    <property type="evidence" value="ECO:0007669"/>
    <property type="project" value="InterPro"/>
</dbReference>
<dbReference type="GO" id="GO:0008270">
    <property type="term" value="F:zinc ion binding"/>
    <property type="evidence" value="ECO:0007669"/>
    <property type="project" value="UniProtKB-KW"/>
</dbReference>
<dbReference type="eggNOG" id="KOG2026">
    <property type="taxonomic scope" value="Eukaryota"/>
</dbReference>
<dbReference type="InterPro" id="IPR038765">
    <property type="entry name" value="Papain-like_cys_pep_sf"/>
</dbReference>
<keyword evidence="4" id="KW-0747">Spliceosome</keyword>
<reference evidence="15" key="2">
    <citation type="submission" date="2012-11" db="EMBL/GenBank/DDBJ databases">
        <authorList>
            <person name="Kuo A."/>
            <person name="Curtis B.A."/>
            <person name="Tanifuji G."/>
            <person name="Burki F."/>
            <person name="Gruber A."/>
            <person name="Irimia M."/>
            <person name="Maruyama S."/>
            <person name="Arias M.C."/>
            <person name="Ball S.G."/>
            <person name="Gile G.H."/>
            <person name="Hirakawa Y."/>
            <person name="Hopkins J.F."/>
            <person name="Rensing S.A."/>
            <person name="Schmutz J."/>
            <person name="Symeonidi A."/>
            <person name="Elias M."/>
            <person name="Eveleigh R.J."/>
            <person name="Herman E.K."/>
            <person name="Klute M.J."/>
            <person name="Nakayama T."/>
            <person name="Obornik M."/>
            <person name="Reyes-Prieto A."/>
            <person name="Armbrust E.V."/>
            <person name="Aves S.J."/>
            <person name="Beiko R.G."/>
            <person name="Coutinho P."/>
            <person name="Dacks J.B."/>
            <person name="Durnford D.G."/>
            <person name="Fast N.M."/>
            <person name="Green B.R."/>
            <person name="Grisdale C."/>
            <person name="Hempe F."/>
            <person name="Henrissat B."/>
            <person name="Hoppner M.P."/>
            <person name="Ishida K.-I."/>
            <person name="Kim E."/>
            <person name="Koreny L."/>
            <person name="Kroth P.G."/>
            <person name="Liu Y."/>
            <person name="Malik S.-B."/>
            <person name="Maier U.G."/>
            <person name="McRose D."/>
            <person name="Mock T."/>
            <person name="Neilson J.A."/>
            <person name="Onodera N.T."/>
            <person name="Poole A.M."/>
            <person name="Pritham E.J."/>
            <person name="Richards T.A."/>
            <person name="Rocap G."/>
            <person name="Roy S.W."/>
            <person name="Sarai C."/>
            <person name="Schaack S."/>
            <person name="Shirato S."/>
            <person name="Slamovits C.H."/>
            <person name="Spencer D.F."/>
            <person name="Suzuki S."/>
            <person name="Worden A.Z."/>
            <person name="Zauner S."/>
            <person name="Barry K."/>
            <person name="Bell C."/>
            <person name="Bharti A.K."/>
            <person name="Crow J.A."/>
            <person name="Grimwood J."/>
            <person name="Kramer R."/>
            <person name="Lindquist E."/>
            <person name="Lucas S."/>
            <person name="Salamov A."/>
            <person name="McFadden G.I."/>
            <person name="Lane C.E."/>
            <person name="Keeling P.J."/>
            <person name="Gray M.W."/>
            <person name="Grigoriev I.V."/>
            <person name="Archibald J.M."/>
        </authorList>
    </citation>
    <scope>NUCLEOTIDE SEQUENCE</scope>
    <source>
        <strain evidence="15">CCMP2712</strain>
    </source>
</reference>
<evidence type="ECO:0000256" key="2">
    <source>
        <dbReference type="ARBA" id="ARBA00022664"/>
    </source>
</evidence>
<feature type="region of interest" description="Disordered" evidence="10">
    <location>
        <begin position="1"/>
        <end position="33"/>
    </location>
</feature>
<protein>
    <submittedName>
        <fullName evidence="13 14">Uncharacterized protein</fullName>
    </submittedName>
</protein>
<sequence>MPGVDGDKSKEEIIASVGIKREEPDDRDGDEEKVKVKLERAGDDYDVDDFDENRLDEVLGDDDNKEAIGIAPRRPQPPQRFCPYLDSINRHILDFDFEKVCSISNSHLNVYVCLVCGKYFQGRARGSPVYFHSLEHNHHVFMKLESGRVYCIPDNYEVLDSSLADIKHNLNPTYTSEHVKSLDIDVKYSRGIDGTEFIPGTVGLNNLKNTAYLNVIIQALSCVTELRNFFLLPENYKHFKSPLVQRFGELLRKMWNPSAFKGQVSPHELFQAISVESNRKYRSDVHSDPAEFLNWFLNSLHRGLGGSNKRNSSVIHKVFQGLVRFQEVRVESKKAKIKKADENERMVMDDMDDDEPWDVQTTPFLQLTLDLPPTPLYADERDKNIIPQVPLLTILHKFDGVYEQNVRGVLKRFRLLELPRYLILNIKRFNMNTQFEMEKNPTIVSFPIKNLDLREFIDIPEGQNVVTRYDLVANICHEGLVTKATGTNEVHDKGIAMKEGVFRTQCLNKAQDQWFLMDDLHIQEILPQVVSISEAYIQIYERSDLTAARNAQKPVNVKAEVKMEVSVMWRV</sequence>
<keyword evidence="5 9" id="KW-0863">Zinc-finger</keyword>
<evidence type="ECO:0000313" key="14">
    <source>
        <dbReference type="EnsemblProtists" id="EKX53782"/>
    </source>
</evidence>
<evidence type="ECO:0000259" key="11">
    <source>
        <dbReference type="PROSITE" id="PS50235"/>
    </source>
</evidence>
<dbReference type="Pfam" id="PF02148">
    <property type="entry name" value="zf-UBP"/>
    <property type="match status" value="1"/>
</dbReference>
<dbReference type="PANTHER" id="PTHR21646">
    <property type="entry name" value="UBIQUITIN CARBOXYL-TERMINAL HYDROLASE"/>
    <property type="match status" value="1"/>
</dbReference>
<keyword evidence="8" id="KW-0539">Nucleus</keyword>
<dbReference type="GO" id="GO:0000245">
    <property type="term" value="P:spliceosomal complex assembly"/>
    <property type="evidence" value="ECO:0007669"/>
    <property type="project" value="InterPro"/>
</dbReference>
<dbReference type="PROSITE" id="PS50271">
    <property type="entry name" value="ZF_UBP"/>
    <property type="match status" value="1"/>
</dbReference>
<evidence type="ECO:0000256" key="10">
    <source>
        <dbReference type="SAM" id="MobiDB-lite"/>
    </source>
</evidence>
<dbReference type="Gene3D" id="3.90.70.10">
    <property type="entry name" value="Cysteine proteinases"/>
    <property type="match status" value="1"/>
</dbReference>
<evidence type="ECO:0000256" key="6">
    <source>
        <dbReference type="ARBA" id="ARBA00022833"/>
    </source>
</evidence>
<dbReference type="PANTHER" id="PTHR21646:SF16">
    <property type="entry name" value="U4_U6.U5 TRI-SNRNP-ASSOCIATED PROTEIN 2"/>
    <property type="match status" value="1"/>
</dbReference>
<dbReference type="Proteomes" id="UP000011087">
    <property type="component" value="Unassembled WGS sequence"/>
</dbReference>
<dbReference type="GeneID" id="17310282"/>
<accession>L1JZL7</accession>
<dbReference type="Gene3D" id="3.30.40.10">
    <property type="entry name" value="Zinc/RING finger domain, C3HC4 (zinc finger)"/>
    <property type="match status" value="1"/>
</dbReference>
<evidence type="ECO:0000256" key="3">
    <source>
        <dbReference type="ARBA" id="ARBA00022723"/>
    </source>
</evidence>
<keyword evidence="3" id="KW-0479">Metal-binding</keyword>
<dbReference type="RefSeq" id="XP_005840762.1">
    <property type="nucleotide sequence ID" value="XM_005840705.1"/>
</dbReference>
<dbReference type="SMART" id="SM00290">
    <property type="entry name" value="ZnF_UBP"/>
    <property type="match status" value="1"/>
</dbReference>
<name>L1JZL7_GUITC</name>
<dbReference type="HOGENOM" id="CLU_016848_2_1_1"/>
<dbReference type="InterPro" id="IPR013083">
    <property type="entry name" value="Znf_RING/FYVE/PHD"/>
</dbReference>
<reference evidence="13 15" key="1">
    <citation type="journal article" date="2012" name="Nature">
        <title>Algal genomes reveal evolutionary mosaicism and the fate of nucleomorphs.</title>
        <authorList>
            <consortium name="DOE Joint Genome Institute"/>
            <person name="Curtis B.A."/>
            <person name="Tanifuji G."/>
            <person name="Burki F."/>
            <person name="Gruber A."/>
            <person name="Irimia M."/>
            <person name="Maruyama S."/>
            <person name="Arias M.C."/>
            <person name="Ball S.G."/>
            <person name="Gile G.H."/>
            <person name="Hirakawa Y."/>
            <person name="Hopkins J.F."/>
            <person name="Kuo A."/>
            <person name="Rensing S.A."/>
            <person name="Schmutz J."/>
            <person name="Symeonidi A."/>
            <person name="Elias M."/>
            <person name="Eveleigh R.J."/>
            <person name="Herman E.K."/>
            <person name="Klute M.J."/>
            <person name="Nakayama T."/>
            <person name="Obornik M."/>
            <person name="Reyes-Prieto A."/>
            <person name="Armbrust E.V."/>
            <person name="Aves S.J."/>
            <person name="Beiko R.G."/>
            <person name="Coutinho P."/>
            <person name="Dacks J.B."/>
            <person name="Durnford D.G."/>
            <person name="Fast N.M."/>
            <person name="Green B.R."/>
            <person name="Grisdale C.J."/>
            <person name="Hempel F."/>
            <person name="Henrissat B."/>
            <person name="Hoppner M.P."/>
            <person name="Ishida K."/>
            <person name="Kim E."/>
            <person name="Koreny L."/>
            <person name="Kroth P.G."/>
            <person name="Liu Y."/>
            <person name="Malik S.B."/>
            <person name="Maier U.G."/>
            <person name="McRose D."/>
            <person name="Mock T."/>
            <person name="Neilson J.A."/>
            <person name="Onodera N.T."/>
            <person name="Poole A.M."/>
            <person name="Pritham E.J."/>
            <person name="Richards T.A."/>
            <person name="Rocap G."/>
            <person name="Roy S.W."/>
            <person name="Sarai C."/>
            <person name="Schaack S."/>
            <person name="Shirato S."/>
            <person name="Slamovits C.H."/>
            <person name="Spencer D.F."/>
            <person name="Suzuki S."/>
            <person name="Worden A.Z."/>
            <person name="Zauner S."/>
            <person name="Barry K."/>
            <person name="Bell C."/>
            <person name="Bharti A.K."/>
            <person name="Crow J.A."/>
            <person name="Grimwood J."/>
            <person name="Kramer R."/>
            <person name="Lindquist E."/>
            <person name="Lucas S."/>
            <person name="Salamov A."/>
            <person name="McFadden G.I."/>
            <person name="Lane C.E."/>
            <person name="Keeling P.J."/>
            <person name="Gray M.W."/>
            <person name="Grigoriev I.V."/>
            <person name="Archibald J.M."/>
        </authorList>
    </citation>
    <scope>NUCLEOTIDE SEQUENCE</scope>
    <source>
        <strain evidence="13 15">CCMP2712</strain>
    </source>
</reference>
<gene>
    <name evidence="13" type="ORF">GUITHDRAFT_100752</name>
</gene>
<dbReference type="OrthoDB" id="10263353at2759"/>
<dbReference type="InterPro" id="IPR001394">
    <property type="entry name" value="Peptidase_C19_UCH"/>
</dbReference>
<dbReference type="AlphaFoldDB" id="L1JZL7"/>
<dbReference type="EnsemblProtists" id="EKX53782">
    <property type="protein sequence ID" value="EKX53782"/>
    <property type="gene ID" value="GUITHDRAFT_100752"/>
</dbReference>
<dbReference type="InterPro" id="IPR001607">
    <property type="entry name" value="Znf_UBP"/>
</dbReference>
<dbReference type="CDD" id="cd02669">
    <property type="entry name" value="Peptidase_C19M"/>
    <property type="match status" value="1"/>
</dbReference>
<evidence type="ECO:0000256" key="9">
    <source>
        <dbReference type="PROSITE-ProRule" id="PRU00502"/>
    </source>
</evidence>
<keyword evidence="6" id="KW-0862">Zinc</keyword>
<feature type="domain" description="UBP-type" evidence="12">
    <location>
        <begin position="80"/>
        <end position="177"/>
    </location>
</feature>
<keyword evidence="7" id="KW-0508">mRNA splicing</keyword>
<feature type="domain" description="USP" evidence="11">
    <location>
        <begin position="202"/>
        <end position="543"/>
    </location>
</feature>